<dbReference type="RefSeq" id="XP_018687530.1">
    <property type="nucleotide sequence ID" value="XM_018843203.1"/>
</dbReference>
<dbReference type="EMBL" id="LVYI01000015">
    <property type="protein sequence ID" value="OAP54163.1"/>
    <property type="molecule type" value="Genomic_DNA"/>
</dbReference>
<gene>
    <name evidence="1" type="ORF">AYL99_11698</name>
</gene>
<organism evidence="1 2">
    <name type="scientific">Fonsecaea erecta</name>
    <dbReference type="NCBI Taxonomy" id="1367422"/>
    <lineage>
        <taxon>Eukaryota</taxon>
        <taxon>Fungi</taxon>
        <taxon>Dikarya</taxon>
        <taxon>Ascomycota</taxon>
        <taxon>Pezizomycotina</taxon>
        <taxon>Eurotiomycetes</taxon>
        <taxon>Chaetothyriomycetidae</taxon>
        <taxon>Chaetothyriales</taxon>
        <taxon>Herpotrichiellaceae</taxon>
        <taxon>Fonsecaea</taxon>
    </lineage>
</organism>
<dbReference type="GeneID" id="30015866"/>
<dbReference type="AlphaFoldDB" id="A0A178Z4P9"/>
<evidence type="ECO:0000313" key="1">
    <source>
        <dbReference type="EMBL" id="OAP54163.1"/>
    </source>
</evidence>
<keyword evidence="2" id="KW-1185">Reference proteome</keyword>
<protein>
    <submittedName>
        <fullName evidence="1">Uncharacterized protein</fullName>
    </submittedName>
</protein>
<comment type="caution">
    <text evidence="1">The sequence shown here is derived from an EMBL/GenBank/DDBJ whole genome shotgun (WGS) entry which is preliminary data.</text>
</comment>
<name>A0A178Z4P9_9EURO</name>
<sequence>MDTNGGALKDIPRTRFSDTIKTGVDLLTRAVEDVSGILGPPTRASSRAWSRSGRMGLLIDTFEMMNLIRRAWMIRNTNVLIVLIIDSRVDGFLDPLVDVSSILVVSITTQPTTQGVGPIGNEEN</sequence>
<dbReference type="Proteomes" id="UP000078343">
    <property type="component" value="Unassembled WGS sequence"/>
</dbReference>
<accession>A0A178Z4P9</accession>
<reference evidence="1 2" key="1">
    <citation type="submission" date="2016-04" db="EMBL/GenBank/DDBJ databases">
        <title>Draft genome of Fonsecaea erecta CBS 125763.</title>
        <authorList>
            <person name="Weiss V.A."/>
            <person name="Vicente V.A."/>
            <person name="Raittz R.T."/>
            <person name="Moreno L.F."/>
            <person name="De Souza E.M."/>
            <person name="Pedrosa F.O."/>
            <person name="Steffens M.B."/>
            <person name="Faoro H."/>
            <person name="Tadra-Sfeir M.Z."/>
            <person name="Najafzadeh M.J."/>
            <person name="Felipe M.S."/>
            <person name="Teixeira M."/>
            <person name="Sun J."/>
            <person name="Xi L."/>
            <person name="Gomes R."/>
            <person name="De Azevedo C.M."/>
            <person name="Salgado C.G."/>
            <person name="Da Silva M.B."/>
            <person name="Nascimento M.F."/>
            <person name="Queiroz-Telles F."/>
            <person name="Attili D.S."/>
            <person name="Gorbushina A."/>
        </authorList>
    </citation>
    <scope>NUCLEOTIDE SEQUENCE [LARGE SCALE GENOMIC DNA]</scope>
    <source>
        <strain evidence="1 2">CBS 125763</strain>
    </source>
</reference>
<evidence type="ECO:0000313" key="2">
    <source>
        <dbReference type="Proteomes" id="UP000078343"/>
    </source>
</evidence>
<proteinExistence type="predicted"/>